<feature type="transmembrane region" description="Helical" evidence="1">
    <location>
        <begin position="239"/>
        <end position="260"/>
    </location>
</feature>
<gene>
    <name evidence="2" type="ORF">ACFQNJ_10435</name>
</gene>
<reference evidence="3" key="1">
    <citation type="journal article" date="2019" name="Int. J. Syst. Evol. Microbiol.">
        <title>The Global Catalogue of Microorganisms (GCM) 10K type strain sequencing project: providing services to taxonomists for standard genome sequencing and annotation.</title>
        <authorList>
            <consortium name="The Broad Institute Genomics Platform"/>
            <consortium name="The Broad Institute Genome Sequencing Center for Infectious Disease"/>
            <person name="Wu L."/>
            <person name="Ma J."/>
        </authorList>
    </citation>
    <scope>NUCLEOTIDE SEQUENCE [LARGE SCALE GENOMIC DNA]</scope>
    <source>
        <strain evidence="3">CCUG 54518</strain>
    </source>
</reference>
<dbReference type="EMBL" id="JBHTBX010000006">
    <property type="protein sequence ID" value="MFC7434929.1"/>
    <property type="molecule type" value="Genomic_DNA"/>
</dbReference>
<evidence type="ECO:0000313" key="2">
    <source>
        <dbReference type="EMBL" id="MFC7434929.1"/>
    </source>
</evidence>
<dbReference type="RefSeq" id="WP_382256852.1">
    <property type="nucleotide sequence ID" value="NZ_JBHTBX010000006.1"/>
</dbReference>
<feature type="transmembrane region" description="Helical" evidence="1">
    <location>
        <begin position="159"/>
        <end position="179"/>
    </location>
</feature>
<keyword evidence="1" id="KW-0472">Membrane</keyword>
<feature type="transmembrane region" description="Helical" evidence="1">
    <location>
        <begin position="272"/>
        <end position="295"/>
    </location>
</feature>
<name>A0ABW2RA19_9BURK</name>
<organism evidence="2 3">
    <name type="scientific">Hydrogenophaga bisanensis</name>
    <dbReference type="NCBI Taxonomy" id="439611"/>
    <lineage>
        <taxon>Bacteria</taxon>
        <taxon>Pseudomonadati</taxon>
        <taxon>Pseudomonadota</taxon>
        <taxon>Betaproteobacteria</taxon>
        <taxon>Burkholderiales</taxon>
        <taxon>Comamonadaceae</taxon>
        <taxon>Hydrogenophaga</taxon>
    </lineage>
</organism>
<feature type="transmembrane region" description="Helical" evidence="1">
    <location>
        <begin position="13"/>
        <end position="34"/>
    </location>
</feature>
<comment type="caution">
    <text evidence="2">The sequence shown here is derived from an EMBL/GenBank/DDBJ whole genome shotgun (WGS) entry which is preliminary data.</text>
</comment>
<protein>
    <recommendedName>
        <fullName evidence="4">Transmembrane protein</fullName>
    </recommendedName>
</protein>
<keyword evidence="1" id="KW-0812">Transmembrane</keyword>
<accession>A0ABW2RA19</accession>
<evidence type="ECO:0000313" key="3">
    <source>
        <dbReference type="Proteomes" id="UP001596495"/>
    </source>
</evidence>
<dbReference type="Proteomes" id="UP001596495">
    <property type="component" value="Unassembled WGS sequence"/>
</dbReference>
<keyword evidence="1" id="KW-1133">Transmembrane helix</keyword>
<keyword evidence="3" id="KW-1185">Reference proteome</keyword>
<evidence type="ECO:0008006" key="4">
    <source>
        <dbReference type="Google" id="ProtNLM"/>
    </source>
</evidence>
<evidence type="ECO:0000256" key="1">
    <source>
        <dbReference type="SAM" id="Phobius"/>
    </source>
</evidence>
<proteinExistence type="predicted"/>
<sequence length="309" mass="34838">MEPSAIGRRFERLLFFAGPLALMCVLMFFVAYASEEQEERRRAKCLRSIAEVIANSQDDLEAARSRSSKLGPRVQSIEAWSALRQVLIPWEVRNSQCDQYLPKFDIKDKIPSPSELIERLSKEADVLVAKPLTLYGVELPDRASISALGTPIRMELQTLVRVLQVVLGPILVLWLGSLYNTRHRETLFIGHLSDVRGLYPHLINVYPVSLHGAPTWNMLRKRSWIKFAMYRYGQPALYACIRIGLLSVFIAPPVGFYFGSLLLLDGGSYSSFFAAVGLVVALFALGNIICELLPWHVEKRFSIRPSATL</sequence>